<dbReference type="Gene3D" id="3.40.50.620">
    <property type="entry name" value="HUPs"/>
    <property type="match status" value="1"/>
</dbReference>
<dbReference type="PANTHER" id="PTHR43196:SF2">
    <property type="entry name" value="PHOSPHOADENOSINE PHOSPHOSULFATE REDUCTASE"/>
    <property type="match status" value="1"/>
</dbReference>
<protein>
    <submittedName>
        <fullName evidence="2">DNA sulfur modification protein DndC</fullName>
    </submittedName>
</protein>
<evidence type="ECO:0000259" key="1">
    <source>
        <dbReference type="Pfam" id="PF01507"/>
    </source>
</evidence>
<accession>A0A451AGL4</accession>
<dbReference type="InterPro" id="IPR014729">
    <property type="entry name" value="Rossmann-like_a/b/a_fold"/>
</dbReference>
<dbReference type="InterPro" id="IPR017598">
    <property type="entry name" value="SulphurTrfase_DndC"/>
</dbReference>
<dbReference type="InterPro" id="IPR002500">
    <property type="entry name" value="PAPS_reduct_dom"/>
</dbReference>
<organism evidence="2">
    <name type="scientific">Candidatus Kentrum sp. UNK</name>
    <dbReference type="NCBI Taxonomy" id="2126344"/>
    <lineage>
        <taxon>Bacteria</taxon>
        <taxon>Pseudomonadati</taxon>
        <taxon>Pseudomonadota</taxon>
        <taxon>Gammaproteobacteria</taxon>
        <taxon>Candidatus Kentrum</taxon>
    </lineage>
</organism>
<name>A0A451AGL4_9GAMM</name>
<evidence type="ECO:0000313" key="2">
    <source>
        <dbReference type="EMBL" id="VFK65169.1"/>
    </source>
</evidence>
<sequence length="364" mass="41865">MYLFDAIKDEIKDEYKRPHGKPWIVGFSGGKDSTLMLHLVIESLLELPWSERKRPIHVVANDTLVESPIVQGYVDRVLKILSVAMRGLELPCGVRKTTPNPWNTFWVNLIGRGYPAPTRMFRWCTDRMKIRPTTEYIREQVDENGEVILLLGVRRAESPERAKSARRYDNGRRLNRHNDIPGCLVFRPILELSTEDVWEFLAGNDPPWGGTHAEMIDLYRNAVGGECPVVLDPDAAPSCGSNSARFGCWTCTVVSKDRSFRNSMDQKQFQHLEPMADFRDWLMTFCYEPENRMKQRRNGEDGPGPLTFEARREVLDELTILQETTGETLISDGERRIISDIWLADRSQMVVYKANRLLEMMGSQ</sequence>
<dbReference type="NCBIfam" id="TIGR03183">
    <property type="entry name" value="DNA_S_dndC"/>
    <property type="match status" value="1"/>
</dbReference>
<dbReference type="SUPFAM" id="SSF52402">
    <property type="entry name" value="Adenine nucleotide alpha hydrolases-like"/>
    <property type="match status" value="1"/>
</dbReference>
<proteinExistence type="predicted"/>
<dbReference type="GO" id="GO:0003824">
    <property type="term" value="F:catalytic activity"/>
    <property type="evidence" value="ECO:0007669"/>
    <property type="project" value="InterPro"/>
</dbReference>
<dbReference type="EMBL" id="CAADGD010000060">
    <property type="protein sequence ID" value="VFK71319.1"/>
    <property type="molecule type" value="Genomic_DNA"/>
</dbReference>
<dbReference type="EMBL" id="CAADFZ010000058">
    <property type="protein sequence ID" value="VFK65169.1"/>
    <property type="molecule type" value="Genomic_DNA"/>
</dbReference>
<dbReference type="PANTHER" id="PTHR43196">
    <property type="entry name" value="SULFATE ADENYLYLTRANSFERASE SUBUNIT 2"/>
    <property type="match status" value="1"/>
</dbReference>
<dbReference type="AlphaFoldDB" id="A0A451AGL4"/>
<reference evidence="2" key="1">
    <citation type="submission" date="2019-02" db="EMBL/GenBank/DDBJ databases">
        <authorList>
            <person name="Gruber-Vodicka R. H."/>
            <person name="Seah K. B. B."/>
        </authorList>
    </citation>
    <scope>NUCLEOTIDE SEQUENCE</scope>
    <source>
        <strain evidence="3">BECK_BY19</strain>
        <strain evidence="2">BECK_BY8</strain>
    </source>
</reference>
<dbReference type="Pfam" id="PF01507">
    <property type="entry name" value="PAPS_reduct"/>
    <property type="match status" value="1"/>
</dbReference>
<feature type="domain" description="Phosphoadenosine phosphosulphate reductase" evidence="1">
    <location>
        <begin position="24"/>
        <end position="252"/>
    </location>
</feature>
<evidence type="ECO:0000313" key="3">
    <source>
        <dbReference type="EMBL" id="VFK71319.1"/>
    </source>
</evidence>
<gene>
    <name evidence="2" type="ORF">BECKUNK1418G_GA0071005_10589</name>
    <name evidence="3" type="ORF">BECKUNK1418H_GA0071006_10609</name>
</gene>
<dbReference type="InterPro" id="IPR050128">
    <property type="entry name" value="Sulfate_adenylyltrnsfr_sub2"/>
</dbReference>